<name>M3YSI1_MUSPF</name>
<organism evidence="2">
    <name type="scientific">Mustela putorius furo</name>
    <name type="common">European domestic ferret</name>
    <name type="synonym">Mustela furo</name>
    <dbReference type="NCBI Taxonomy" id="9669"/>
    <lineage>
        <taxon>Eukaryota</taxon>
        <taxon>Metazoa</taxon>
        <taxon>Chordata</taxon>
        <taxon>Craniata</taxon>
        <taxon>Vertebrata</taxon>
        <taxon>Euteleostomi</taxon>
        <taxon>Mammalia</taxon>
        <taxon>Eutheria</taxon>
        <taxon>Laurasiatheria</taxon>
        <taxon>Carnivora</taxon>
        <taxon>Caniformia</taxon>
        <taxon>Musteloidea</taxon>
        <taxon>Mustelidae</taxon>
        <taxon>Mustelinae</taxon>
        <taxon>Mustela</taxon>
    </lineage>
</organism>
<evidence type="ECO:0000256" key="1">
    <source>
        <dbReference type="SAM" id="MobiDB-lite"/>
    </source>
</evidence>
<evidence type="ECO:0000313" key="2">
    <source>
        <dbReference type="Ensembl" id="ENSMPUP00000014291.1"/>
    </source>
</evidence>
<feature type="region of interest" description="Disordered" evidence="1">
    <location>
        <begin position="30"/>
        <end position="86"/>
    </location>
</feature>
<proteinExistence type="predicted"/>
<dbReference type="InParanoid" id="M3YSI1"/>
<dbReference type="Ensembl" id="ENSMPUT00000014519.1">
    <property type="protein sequence ID" value="ENSMPUP00000014291.1"/>
    <property type="gene ID" value="ENSMPUG00000014398.1"/>
</dbReference>
<accession>M3YSI1</accession>
<sequence>MALTTPTPCFPPLLKRQEDEELHQVRLLHSRASRDRQEEDTLSSLWHSSGESKAASAWGLLQNRRTRARPPLQMSLKPAPDSQSHPQYALELEVLEEVGEDLKKGLEPCEMQPH</sequence>
<dbReference type="AlphaFoldDB" id="M3YSI1"/>
<dbReference type="EMBL" id="AEYP01061576">
    <property type="status" value="NOT_ANNOTATED_CDS"/>
    <property type="molecule type" value="Genomic_DNA"/>
</dbReference>
<dbReference type="HOGENOM" id="CLU_2120313_0_0_1"/>
<feature type="compositionally biased region" description="Polar residues" evidence="1">
    <location>
        <begin position="42"/>
        <end position="51"/>
    </location>
</feature>
<reference evidence="2" key="1">
    <citation type="submission" date="2024-06" db="UniProtKB">
        <authorList>
            <consortium name="Ensembl"/>
        </authorList>
    </citation>
    <scope>IDENTIFICATION</scope>
</reference>
<protein>
    <submittedName>
        <fullName evidence="2">Uncharacterized protein</fullName>
    </submittedName>
</protein>